<organism evidence="2 3">
    <name type="scientific">Methylomonas fluvii</name>
    <dbReference type="NCBI Taxonomy" id="1854564"/>
    <lineage>
        <taxon>Bacteria</taxon>
        <taxon>Pseudomonadati</taxon>
        <taxon>Pseudomonadota</taxon>
        <taxon>Gammaproteobacteria</taxon>
        <taxon>Methylococcales</taxon>
        <taxon>Methylococcaceae</taxon>
        <taxon>Methylomonas</taxon>
    </lineage>
</organism>
<feature type="region of interest" description="Disordered" evidence="1">
    <location>
        <begin position="1"/>
        <end position="52"/>
    </location>
</feature>
<protein>
    <submittedName>
        <fullName evidence="2">Uncharacterized protein</fullName>
    </submittedName>
</protein>
<evidence type="ECO:0000313" key="2">
    <source>
        <dbReference type="EMBL" id="MBD9362447.1"/>
    </source>
</evidence>
<proteinExistence type="predicted"/>
<gene>
    <name evidence="2" type="ORF">EBB_18415</name>
</gene>
<feature type="compositionally biased region" description="Basic and acidic residues" evidence="1">
    <location>
        <begin position="9"/>
        <end position="27"/>
    </location>
</feature>
<accession>A0ABR9DH93</accession>
<reference evidence="2 3" key="1">
    <citation type="submission" date="2020-09" db="EMBL/GenBank/DDBJ databases">
        <title>Methylomonas albis sp. nov. and Methylomonas fluvii sp. nov.: Two cold-adapted methanotrophs from the River Elbe and an amended description of Methylovulum psychrotolerans strain Eb1.</title>
        <authorList>
            <person name="Bussmann I.K."/>
            <person name="Klings K.-W."/>
            <person name="Warnstedt J."/>
            <person name="Hoppert M."/>
            <person name="Saborowski A."/>
            <person name="Horn F."/>
            <person name="Liebner S."/>
        </authorList>
    </citation>
    <scope>NUCLEOTIDE SEQUENCE [LARGE SCALE GENOMIC DNA]</scope>
    <source>
        <strain evidence="2 3">EbB</strain>
    </source>
</reference>
<keyword evidence="3" id="KW-1185">Reference proteome</keyword>
<dbReference type="Proteomes" id="UP000641152">
    <property type="component" value="Unassembled WGS sequence"/>
</dbReference>
<evidence type="ECO:0000313" key="3">
    <source>
        <dbReference type="Proteomes" id="UP000641152"/>
    </source>
</evidence>
<comment type="caution">
    <text evidence="2">The sequence shown here is derived from an EMBL/GenBank/DDBJ whole genome shotgun (WGS) entry which is preliminary data.</text>
</comment>
<name>A0ABR9DH93_9GAMM</name>
<dbReference type="EMBL" id="JACXST010000003">
    <property type="protein sequence ID" value="MBD9362447.1"/>
    <property type="molecule type" value="Genomic_DNA"/>
</dbReference>
<sequence>MNEQQVKPEPAKPPEEKKAWCTPELREQTVLSATAAKSNSPNESSPNSGPPS</sequence>
<dbReference type="RefSeq" id="WP_192395222.1">
    <property type="nucleotide sequence ID" value="NZ_CAJHIU010000003.1"/>
</dbReference>
<evidence type="ECO:0000256" key="1">
    <source>
        <dbReference type="SAM" id="MobiDB-lite"/>
    </source>
</evidence>
<feature type="compositionally biased region" description="Low complexity" evidence="1">
    <location>
        <begin position="38"/>
        <end position="52"/>
    </location>
</feature>